<keyword evidence="6" id="KW-1185">Reference proteome</keyword>
<dbReference type="InterPro" id="IPR028082">
    <property type="entry name" value="Peripla_BP_I"/>
</dbReference>
<dbReference type="WBParaSite" id="nRc.2.0.1.t47808-RA">
    <property type="protein sequence ID" value="nRc.2.0.1.t47808-RA"/>
    <property type="gene ID" value="nRc.2.0.1.g47808"/>
</dbReference>
<name>A0A915LBT1_ROMCU</name>
<dbReference type="InterPro" id="IPR001828">
    <property type="entry name" value="ANF_lig-bd_rcpt"/>
</dbReference>
<dbReference type="Proteomes" id="UP000887565">
    <property type="component" value="Unplaced"/>
</dbReference>
<sequence length="108" mass="11975">MESNVCLSEVKCFLDKSYLPLTTFYDSMYLYGISLNKTVTSTGANYTDGSTIFNATKGVVFKGLFGYVAMNSNADRTPRFVVRHVDRKGKLVTFMTIGRPSANSDMEA</sequence>
<dbReference type="Gene3D" id="3.40.50.2300">
    <property type="match status" value="1"/>
</dbReference>
<proteinExistence type="predicted"/>
<dbReference type="GO" id="GO:0016020">
    <property type="term" value="C:membrane"/>
    <property type="evidence" value="ECO:0007669"/>
    <property type="project" value="UniProtKB-SubCell"/>
</dbReference>
<dbReference type="Pfam" id="PF01094">
    <property type="entry name" value="ANF_receptor"/>
    <property type="match status" value="1"/>
</dbReference>
<evidence type="ECO:0000256" key="3">
    <source>
        <dbReference type="ARBA" id="ARBA00022989"/>
    </source>
</evidence>
<organism evidence="6 7">
    <name type="scientific">Romanomermis culicivorax</name>
    <name type="common">Nematode worm</name>
    <dbReference type="NCBI Taxonomy" id="13658"/>
    <lineage>
        <taxon>Eukaryota</taxon>
        <taxon>Metazoa</taxon>
        <taxon>Ecdysozoa</taxon>
        <taxon>Nematoda</taxon>
        <taxon>Enoplea</taxon>
        <taxon>Dorylaimia</taxon>
        <taxon>Mermithida</taxon>
        <taxon>Mermithoidea</taxon>
        <taxon>Mermithidae</taxon>
        <taxon>Romanomermis</taxon>
    </lineage>
</organism>
<evidence type="ECO:0000259" key="5">
    <source>
        <dbReference type="Pfam" id="PF01094"/>
    </source>
</evidence>
<protein>
    <submittedName>
        <fullName evidence="7">Receptor ligand binding region domain-containing protein</fullName>
    </submittedName>
</protein>
<comment type="subcellular location">
    <subcellularLocation>
        <location evidence="1">Membrane</location>
    </subcellularLocation>
</comment>
<accession>A0A915LBT1</accession>
<evidence type="ECO:0000256" key="1">
    <source>
        <dbReference type="ARBA" id="ARBA00004370"/>
    </source>
</evidence>
<reference evidence="7" key="1">
    <citation type="submission" date="2022-11" db="UniProtKB">
        <authorList>
            <consortium name="WormBaseParasite"/>
        </authorList>
    </citation>
    <scope>IDENTIFICATION</scope>
</reference>
<dbReference type="SUPFAM" id="SSF53822">
    <property type="entry name" value="Periplasmic binding protein-like I"/>
    <property type="match status" value="1"/>
</dbReference>
<keyword evidence="2" id="KW-0812">Transmembrane</keyword>
<evidence type="ECO:0000256" key="4">
    <source>
        <dbReference type="ARBA" id="ARBA00023136"/>
    </source>
</evidence>
<evidence type="ECO:0000313" key="6">
    <source>
        <dbReference type="Proteomes" id="UP000887565"/>
    </source>
</evidence>
<feature type="domain" description="Receptor ligand binding region" evidence="5">
    <location>
        <begin position="22"/>
        <end position="84"/>
    </location>
</feature>
<dbReference type="AlphaFoldDB" id="A0A915LBT1"/>
<evidence type="ECO:0000313" key="7">
    <source>
        <dbReference type="WBParaSite" id="nRc.2.0.1.t47808-RA"/>
    </source>
</evidence>
<evidence type="ECO:0000256" key="2">
    <source>
        <dbReference type="ARBA" id="ARBA00022692"/>
    </source>
</evidence>
<keyword evidence="3" id="KW-1133">Transmembrane helix</keyword>
<keyword evidence="4" id="KW-0472">Membrane</keyword>